<accession>A0ABT6PWU2</accession>
<dbReference type="InterPro" id="IPR029059">
    <property type="entry name" value="AB_hydrolase_5"/>
</dbReference>
<dbReference type="GO" id="GO:0016787">
    <property type="term" value="F:hydrolase activity"/>
    <property type="evidence" value="ECO:0007669"/>
    <property type="project" value="UniProtKB-KW"/>
</dbReference>
<feature type="signal peptide" evidence="1">
    <location>
        <begin position="1"/>
        <end position="24"/>
    </location>
</feature>
<comment type="caution">
    <text evidence="3">The sequence shown here is derived from an EMBL/GenBank/DDBJ whole genome shotgun (WGS) entry which is preliminary data.</text>
</comment>
<dbReference type="Pfam" id="PF12695">
    <property type="entry name" value="Abhydrolase_5"/>
    <property type="match status" value="1"/>
</dbReference>
<feature type="domain" description="Alpha/beta hydrolase fold-5" evidence="2">
    <location>
        <begin position="65"/>
        <end position="226"/>
    </location>
</feature>
<dbReference type="Proteomes" id="UP001237595">
    <property type="component" value="Unassembled WGS sequence"/>
</dbReference>
<name>A0ABT6PWU2_9PSEU</name>
<keyword evidence="4" id="KW-1185">Reference proteome</keyword>
<keyword evidence="3" id="KW-0378">Hydrolase</keyword>
<organism evidence="3 4">
    <name type="scientific">Saccharopolyspora ipomoeae</name>
    <dbReference type="NCBI Taxonomy" id="3042027"/>
    <lineage>
        <taxon>Bacteria</taxon>
        <taxon>Bacillati</taxon>
        <taxon>Actinomycetota</taxon>
        <taxon>Actinomycetes</taxon>
        <taxon>Pseudonocardiales</taxon>
        <taxon>Pseudonocardiaceae</taxon>
        <taxon>Saccharopolyspora</taxon>
    </lineage>
</organism>
<dbReference type="EMBL" id="JASAOF010000030">
    <property type="protein sequence ID" value="MDI2032484.1"/>
    <property type="molecule type" value="Genomic_DNA"/>
</dbReference>
<proteinExistence type="predicted"/>
<dbReference type="Gene3D" id="3.40.50.1820">
    <property type="entry name" value="alpha/beta hydrolase"/>
    <property type="match status" value="1"/>
</dbReference>
<dbReference type="InterPro" id="IPR029058">
    <property type="entry name" value="AB_hydrolase_fold"/>
</dbReference>
<keyword evidence="1" id="KW-0732">Signal</keyword>
<reference evidence="3 4" key="1">
    <citation type="submission" date="2023-04" db="EMBL/GenBank/DDBJ databases">
        <title>Draft genome sequence of Saccharopolyspora sp. TS4A08 isolated from sweet potato rhizospheric soil.</title>
        <authorList>
            <person name="Suksaard P."/>
            <person name="Duangmal K."/>
        </authorList>
    </citation>
    <scope>NUCLEOTIDE SEQUENCE [LARGE SCALE GENOMIC DNA]</scope>
    <source>
        <strain evidence="3 4">TS4A08</strain>
    </source>
</reference>
<feature type="chain" id="PRO_5046272291" evidence="1">
    <location>
        <begin position="25"/>
        <end position="244"/>
    </location>
</feature>
<protein>
    <submittedName>
        <fullName evidence="3">Alpha/beta hydrolase</fullName>
    </submittedName>
</protein>
<dbReference type="RefSeq" id="WP_281458734.1">
    <property type="nucleotide sequence ID" value="NZ_JASAOF010000030.1"/>
</dbReference>
<sequence length="244" mass="26351">MRRWITRPLAALLAAAVCAVLLYAQPLAATPRARDAMRSGPDVTVVDRPTEIELRPARTPVRATGLVFHPGAGVDSRAYLPLLRPVAEAGYVVVVLKAPFGMAILQPQQGRHLFTRAGPPRRWVAAGHSLGGPTAARLATHHPDEVRGLLLWASYPDISLRDRRDLTVTSIYGTHDALSRTPDVLGAPLPPNTEFVPVPGAVHAHFGDYGPQRGDGRPGTTREQAQQQIIATTLRHLDQVDTAP</sequence>
<evidence type="ECO:0000313" key="3">
    <source>
        <dbReference type="EMBL" id="MDI2032484.1"/>
    </source>
</evidence>
<evidence type="ECO:0000313" key="4">
    <source>
        <dbReference type="Proteomes" id="UP001237595"/>
    </source>
</evidence>
<gene>
    <name evidence="3" type="ORF">QFW96_27950</name>
</gene>
<dbReference type="SUPFAM" id="SSF53474">
    <property type="entry name" value="alpha/beta-Hydrolases"/>
    <property type="match status" value="1"/>
</dbReference>
<evidence type="ECO:0000259" key="2">
    <source>
        <dbReference type="Pfam" id="PF12695"/>
    </source>
</evidence>
<evidence type="ECO:0000256" key="1">
    <source>
        <dbReference type="SAM" id="SignalP"/>
    </source>
</evidence>